<dbReference type="EMBL" id="CAJVQB010036971">
    <property type="protein sequence ID" value="CAG8824704.1"/>
    <property type="molecule type" value="Genomic_DNA"/>
</dbReference>
<name>A0ABN7WAZ5_GIGMA</name>
<organism evidence="5 6">
    <name type="scientific">Gigaspora margarita</name>
    <dbReference type="NCBI Taxonomy" id="4874"/>
    <lineage>
        <taxon>Eukaryota</taxon>
        <taxon>Fungi</taxon>
        <taxon>Fungi incertae sedis</taxon>
        <taxon>Mucoromycota</taxon>
        <taxon>Glomeromycotina</taxon>
        <taxon>Glomeromycetes</taxon>
        <taxon>Diversisporales</taxon>
        <taxon>Gigasporaceae</taxon>
        <taxon>Gigaspora</taxon>
    </lineage>
</organism>
<dbReference type="InterPro" id="IPR045379">
    <property type="entry name" value="Crinkler_N"/>
</dbReference>
<evidence type="ECO:0000313" key="5">
    <source>
        <dbReference type="EMBL" id="CAG8824704.1"/>
    </source>
</evidence>
<evidence type="ECO:0000256" key="3">
    <source>
        <dbReference type="ARBA" id="ARBA00022525"/>
    </source>
</evidence>
<evidence type="ECO:0000259" key="4">
    <source>
        <dbReference type="Pfam" id="PF20147"/>
    </source>
</evidence>
<comment type="subcellular location">
    <subcellularLocation>
        <location evidence="1">Host cell</location>
    </subcellularLocation>
    <subcellularLocation>
        <location evidence="2">Secreted</location>
    </subcellularLocation>
</comment>
<keyword evidence="6" id="KW-1185">Reference proteome</keyword>
<gene>
    <name evidence="5" type="ORF">GMARGA_LOCUS28648</name>
</gene>
<sequence length="198" mass="23203">MSITFLCLVRGEPITRAFAIDIDSNMLISYLKKVVKSELHPQFDNVPHKDIKLWKIEIRDNNIGALSNLSLHDNDELLPTRKVKEYWPKAPEEEHIHIIVSLSTSFNLSIKYFHIKYVEKGDTHRTFYKMLDNISNNQTIQQKKLEYAFIEILATTCWLRPDRGELYPQQVILASTCWLRPDKGKYTLGKFSLEECFL</sequence>
<feature type="domain" description="Crinkler effector protein N-terminal" evidence="4">
    <location>
        <begin position="3"/>
        <end position="100"/>
    </location>
</feature>
<comment type="caution">
    <text evidence="5">The sequence shown here is derived from an EMBL/GenBank/DDBJ whole genome shotgun (WGS) entry which is preliminary data.</text>
</comment>
<evidence type="ECO:0000256" key="2">
    <source>
        <dbReference type="ARBA" id="ARBA00004613"/>
    </source>
</evidence>
<protein>
    <submittedName>
        <fullName evidence="5">18912_t:CDS:1</fullName>
    </submittedName>
</protein>
<keyword evidence="3" id="KW-0964">Secreted</keyword>
<evidence type="ECO:0000313" key="6">
    <source>
        <dbReference type="Proteomes" id="UP000789901"/>
    </source>
</evidence>
<evidence type="ECO:0000256" key="1">
    <source>
        <dbReference type="ARBA" id="ARBA00004340"/>
    </source>
</evidence>
<proteinExistence type="predicted"/>
<dbReference type="Proteomes" id="UP000789901">
    <property type="component" value="Unassembled WGS sequence"/>
</dbReference>
<reference evidence="5 6" key="1">
    <citation type="submission" date="2021-06" db="EMBL/GenBank/DDBJ databases">
        <authorList>
            <person name="Kallberg Y."/>
            <person name="Tangrot J."/>
            <person name="Rosling A."/>
        </authorList>
    </citation>
    <scope>NUCLEOTIDE SEQUENCE [LARGE SCALE GENOMIC DNA]</scope>
    <source>
        <strain evidence="5 6">120-4 pot B 10/14</strain>
    </source>
</reference>
<dbReference type="Pfam" id="PF20147">
    <property type="entry name" value="Crinkler"/>
    <property type="match status" value="1"/>
</dbReference>
<accession>A0ABN7WAZ5</accession>